<proteinExistence type="predicted"/>
<accession>A0A8S2R1U8</accession>
<dbReference type="EMBL" id="CAJOBA010042778">
    <property type="protein sequence ID" value="CAF4139545.1"/>
    <property type="molecule type" value="Genomic_DNA"/>
</dbReference>
<dbReference type="AlphaFoldDB" id="A0A8S2R1U8"/>
<dbReference type="EMBL" id="CAJNOK010021163">
    <property type="protein sequence ID" value="CAF1328088.1"/>
    <property type="molecule type" value="Genomic_DNA"/>
</dbReference>
<sequence length="193" mass="22722">MLWIISHKLISVQINGAMTLRRITDNFVNHTERELRQNRSVLGDYKDVLKSLSNVKSVVICKPDKGRAVVILDRSEYIEKMSDIVNPSILTCHSHVQYDKETVKITTFSYLEHWPFGALEHNDPNIELRIEKKVTKYFHYVFKFSVWVKNDPLGITRVNDTSVFKRITIEPTISKEDKFTRLLLQLRKAWLYK</sequence>
<evidence type="ECO:0000313" key="1">
    <source>
        <dbReference type="EMBL" id="CAF1328088.1"/>
    </source>
</evidence>
<organism evidence="2 3">
    <name type="scientific">Didymodactylos carnosus</name>
    <dbReference type="NCBI Taxonomy" id="1234261"/>
    <lineage>
        <taxon>Eukaryota</taxon>
        <taxon>Metazoa</taxon>
        <taxon>Spiralia</taxon>
        <taxon>Gnathifera</taxon>
        <taxon>Rotifera</taxon>
        <taxon>Eurotatoria</taxon>
        <taxon>Bdelloidea</taxon>
        <taxon>Philodinida</taxon>
        <taxon>Philodinidae</taxon>
        <taxon>Didymodactylos</taxon>
    </lineage>
</organism>
<comment type="caution">
    <text evidence="2">The sequence shown here is derived from an EMBL/GenBank/DDBJ whole genome shotgun (WGS) entry which is preliminary data.</text>
</comment>
<evidence type="ECO:0000313" key="2">
    <source>
        <dbReference type="EMBL" id="CAF4139545.1"/>
    </source>
</evidence>
<evidence type="ECO:0000313" key="3">
    <source>
        <dbReference type="Proteomes" id="UP000682733"/>
    </source>
</evidence>
<name>A0A8S2R1U8_9BILA</name>
<reference evidence="2" key="1">
    <citation type="submission" date="2021-02" db="EMBL/GenBank/DDBJ databases">
        <authorList>
            <person name="Nowell W R."/>
        </authorList>
    </citation>
    <scope>NUCLEOTIDE SEQUENCE</scope>
</reference>
<dbReference type="Proteomes" id="UP000682733">
    <property type="component" value="Unassembled WGS sequence"/>
</dbReference>
<gene>
    <name evidence="1" type="ORF">OVA965_LOCUS29753</name>
    <name evidence="2" type="ORF">TMI583_LOCUS30542</name>
</gene>
<protein>
    <submittedName>
        <fullName evidence="2">Uncharacterized protein</fullName>
    </submittedName>
</protein>
<dbReference type="Proteomes" id="UP000677228">
    <property type="component" value="Unassembled WGS sequence"/>
</dbReference>